<protein>
    <submittedName>
        <fullName evidence="2">Uncharacterized conserved protein, DUF427 family</fullName>
    </submittedName>
</protein>
<dbReference type="PANTHER" id="PTHR34310">
    <property type="entry name" value="DUF427 DOMAIN PROTEIN (AFU_ORTHOLOGUE AFUA_3G02220)"/>
    <property type="match status" value="1"/>
</dbReference>
<dbReference type="Pfam" id="PF04248">
    <property type="entry name" value="NTP_transf_9"/>
    <property type="match status" value="1"/>
</dbReference>
<dbReference type="Gene3D" id="2.170.150.40">
    <property type="entry name" value="Domain of unknown function (DUF427)"/>
    <property type="match status" value="1"/>
</dbReference>
<evidence type="ECO:0000313" key="2">
    <source>
        <dbReference type="EMBL" id="SDM53317.1"/>
    </source>
</evidence>
<dbReference type="InterPro" id="IPR038694">
    <property type="entry name" value="DUF427_sf"/>
</dbReference>
<organism evidence="2 3">
    <name type="scientific">Maricaulis salignorans</name>
    <dbReference type="NCBI Taxonomy" id="144026"/>
    <lineage>
        <taxon>Bacteria</taxon>
        <taxon>Pseudomonadati</taxon>
        <taxon>Pseudomonadota</taxon>
        <taxon>Alphaproteobacteria</taxon>
        <taxon>Maricaulales</taxon>
        <taxon>Maricaulaceae</taxon>
        <taxon>Maricaulis</taxon>
    </lineage>
</organism>
<evidence type="ECO:0000313" key="3">
    <source>
        <dbReference type="Proteomes" id="UP000199759"/>
    </source>
</evidence>
<dbReference type="InterPro" id="IPR007361">
    <property type="entry name" value="DUF427"/>
</dbReference>
<accession>A0A1G9TZY8</accession>
<reference evidence="2 3" key="1">
    <citation type="submission" date="2016-10" db="EMBL/GenBank/DDBJ databases">
        <authorList>
            <person name="de Groot N.N."/>
        </authorList>
    </citation>
    <scope>NUCLEOTIDE SEQUENCE [LARGE SCALE GENOMIC DNA]</scope>
    <source>
        <strain evidence="2 3">DSM 16077</strain>
    </source>
</reference>
<dbReference type="PANTHER" id="PTHR34310:SF9">
    <property type="entry name" value="BLR5716 PROTEIN"/>
    <property type="match status" value="1"/>
</dbReference>
<feature type="domain" description="DUF427" evidence="1">
    <location>
        <begin position="27"/>
        <end position="120"/>
    </location>
</feature>
<evidence type="ECO:0000259" key="1">
    <source>
        <dbReference type="Pfam" id="PF04248"/>
    </source>
</evidence>
<dbReference type="Proteomes" id="UP000199759">
    <property type="component" value="Unassembled WGS sequence"/>
</dbReference>
<dbReference type="RefSeq" id="WP_091770644.1">
    <property type="nucleotide sequence ID" value="NZ_FNHG01000013.1"/>
</dbReference>
<dbReference type="AlphaFoldDB" id="A0A1G9TZY8"/>
<keyword evidence="3" id="KW-1185">Reference proteome</keyword>
<proteinExistence type="predicted"/>
<name>A0A1G9TZY8_9PROT</name>
<dbReference type="STRING" id="144026.SAMN04488568_11372"/>
<sequence>MTDNPDRPVLQPGIDHPLELREIDQPVRISIGQERLAARAEALELREHVYPPVLYVRRIDIAPRFLQRSMHTSWCPYKGKASYFHIRLKDGTVLENAAWSYEGPFAHVAAIKDRLAFYPDKVSVELLQTACA</sequence>
<dbReference type="OrthoDB" id="9815163at2"/>
<gene>
    <name evidence="2" type="ORF">SAMN04488568_11372</name>
</gene>
<dbReference type="EMBL" id="FNHG01000013">
    <property type="protein sequence ID" value="SDM53317.1"/>
    <property type="molecule type" value="Genomic_DNA"/>
</dbReference>